<dbReference type="Proteomes" id="UP000030645">
    <property type="component" value="Unassembled WGS sequence"/>
</dbReference>
<gene>
    <name evidence="2" type="ORF">L484_027344</name>
</gene>
<proteinExistence type="predicted"/>
<reference evidence="3" key="1">
    <citation type="submission" date="2013-01" db="EMBL/GenBank/DDBJ databases">
        <title>Draft Genome Sequence of a Mulberry Tree, Morus notabilis C.K. Schneid.</title>
        <authorList>
            <person name="He N."/>
            <person name="Zhao S."/>
        </authorList>
    </citation>
    <scope>NUCLEOTIDE SEQUENCE</scope>
</reference>
<organism evidence="2 3">
    <name type="scientific">Morus notabilis</name>
    <dbReference type="NCBI Taxonomy" id="981085"/>
    <lineage>
        <taxon>Eukaryota</taxon>
        <taxon>Viridiplantae</taxon>
        <taxon>Streptophyta</taxon>
        <taxon>Embryophyta</taxon>
        <taxon>Tracheophyta</taxon>
        <taxon>Spermatophyta</taxon>
        <taxon>Magnoliopsida</taxon>
        <taxon>eudicotyledons</taxon>
        <taxon>Gunneridae</taxon>
        <taxon>Pentapetalae</taxon>
        <taxon>rosids</taxon>
        <taxon>fabids</taxon>
        <taxon>Rosales</taxon>
        <taxon>Moraceae</taxon>
        <taxon>Moreae</taxon>
        <taxon>Morus</taxon>
    </lineage>
</organism>
<keyword evidence="3" id="KW-1185">Reference proteome</keyword>
<accession>W9QUU3</accession>
<protein>
    <submittedName>
        <fullName evidence="2">Uncharacterized protein</fullName>
    </submittedName>
</protein>
<name>W9QUU3_9ROSA</name>
<evidence type="ECO:0000313" key="2">
    <source>
        <dbReference type="EMBL" id="EXB38909.1"/>
    </source>
</evidence>
<evidence type="ECO:0000313" key="3">
    <source>
        <dbReference type="Proteomes" id="UP000030645"/>
    </source>
</evidence>
<sequence length="95" mass="10672">MMLLSPPPSVSSLSLERHRRRDARDREDLPMPRLFHIPNLKNIAPTLIGGCRKLSDLIGKSKLNVELVVGANVPKLQWQSPSEDATTGEEEKIFE</sequence>
<feature type="region of interest" description="Disordered" evidence="1">
    <location>
        <begin position="1"/>
        <end position="28"/>
    </location>
</feature>
<dbReference type="AlphaFoldDB" id="W9QUU3"/>
<dbReference type="EMBL" id="KE343704">
    <property type="protein sequence ID" value="EXB38909.1"/>
    <property type="molecule type" value="Genomic_DNA"/>
</dbReference>
<evidence type="ECO:0000256" key="1">
    <source>
        <dbReference type="SAM" id="MobiDB-lite"/>
    </source>
</evidence>